<dbReference type="Proteomes" id="UP000018733">
    <property type="component" value="Unassembled WGS sequence"/>
</dbReference>
<dbReference type="STRING" id="1424334.W822_05660"/>
<evidence type="ECO:0008006" key="8">
    <source>
        <dbReference type="Google" id="ProtNLM"/>
    </source>
</evidence>
<dbReference type="PANTHER" id="PTHR43646:SF2">
    <property type="entry name" value="GLYCOSYLTRANSFERASE 2-LIKE DOMAIN-CONTAINING PROTEIN"/>
    <property type="match status" value="1"/>
</dbReference>
<dbReference type="HOGENOM" id="CLU_025996_17_2_4"/>
<evidence type="ECO:0000256" key="4">
    <source>
        <dbReference type="ARBA" id="ARBA00022679"/>
    </source>
</evidence>
<dbReference type="EMBL" id="AYXT01000002">
    <property type="protein sequence ID" value="ETF03621.1"/>
    <property type="molecule type" value="Genomic_DNA"/>
</dbReference>
<dbReference type="Gene3D" id="3.90.550.10">
    <property type="entry name" value="Spore Coat Polysaccharide Biosynthesis Protein SpsA, Chain A"/>
    <property type="match status" value="1"/>
</dbReference>
<protein>
    <recommendedName>
        <fullName evidence="8">Glycosyltransferase 2-like domain-containing protein</fullName>
    </recommendedName>
</protein>
<sequence>MWTNDCVKLIDHWCSQSSLAMGGFSYVIAIPAKDEQETVEACLQACWQSMQRSLANGKILLVINNTRDDSQLKATTWARKTNCPLEIINIIVANEYAQAGLIRKMAMEQAALSLRSGGVIMSTDADSRPEPDWVAANLARIAEGYHLVCGDILLDSTDPQYEAICAIHSKNALEGQYRQACMELIHKVDTDPDNQWPHHNQVSGASLAITRQVHDAIGGVPAVPLAEDRALAKCIALHNYRICYCAEARVVTSCRMIGRAGGGMAEALRIRAGNGDYLIDESLEPAHLVLLRAKTRAWARRICRSSTSRHDLYEFLAIAPVHYGALDGAHQLGRFLHLLEQLAPGLQAERLLYSQLPTQLQTIQTMLEQVDMT</sequence>
<keyword evidence="7" id="KW-1185">Reference proteome</keyword>
<keyword evidence="5" id="KW-0472">Membrane</keyword>
<comment type="caution">
    <text evidence="6">The sequence shown here is derived from an EMBL/GenBank/DDBJ whole genome shotgun (WGS) entry which is preliminary data.</text>
</comment>
<dbReference type="SUPFAM" id="SSF53448">
    <property type="entry name" value="Nucleotide-diphospho-sugar transferases"/>
    <property type="match status" value="1"/>
</dbReference>
<evidence type="ECO:0000256" key="5">
    <source>
        <dbReference type="ARBA" id="ARBA00023136"/>
    </source>
</evidence>
<evidence type="ECO:0000256" key="2">
    <source>
        <dbReference type="ARBA" id="ARBA00022475"/>
    </source>
</evidence>
<evidence type="ECO:0000256" key="3">
    <source>
        <dbReference type="ARBA" id="ARBA00022676"/>
    </source>
</evidence>
<dbReference type="AlphaFoldDB" id="V8QUL1"/>
<evidence type="ECO:0000313" key="6">
    <source>
        <dbReference type="EMBL" id="ETF03621.1"/>
    </source>
</evidence>
<dbReference type="PATRIC" id="fig|1424334.3.peg.1143"/>
<comment type="subcellular location">
    <subcellularLocation>
        <location evidence="1">Cell membrane</location>
    </subcellularLocation>
</comment>
<dbReference type="PANTHER" id="PTHR43646">
    <property type="entry name" value="GLYCOSYLTRANSFERASE"/>
    <property type="match status" value="1"/>
</dbReference>
<name>V8QUL1_9BURK</name>
<accession>V8QUL1</accession>
<organism evidence="6 7">
    <name type="scientific">Advenella kashmirensis W13003</name>
    <dbReference type="NCBI Taxonomy" id="1424334"/>
    <lineage>
        <taxon>Bacteria</taxon>
        <taxon>Pseudomonadati</taxon>
        <taxon>Pseudomonadota</taxon>
        <taxon>Betaproteobacteria</taxon>
        <taxon>Burkholderiales</taxon>
        <taxon>Alcaligenaceae</taxon>
    </lineage>
</organism>
<keyword evidence="2" id="KW-1003">Cell membrane</keyword>
<dbReference type="OrthoDB" id="9777873at2"/>
<dbReference type="GO" id="GO:0005886">
    <property type="term" value="C:plasma membrane"/>
    <property type="evidence" value="ECO:0007669"/>
    <property type="project" value="UniProtKB-SubCell"/>
</dbReference>
<keyword evidence="4" id="KW-0808">Transferase</keyword>
<proteinExistence type="predicted"/>
<evidence type="ECO:0000313" key="7">
    <source>
        <dbReference type="Proteomes" id="UP000018733"/>
    </source>
</evidence>
<keyword evidence="3" id="KW-0328">Glycosyltransferase</keyword>
<dbReference type="eggNOG" id="COG1215">
    <property type="taxonomic scope" value="Bacteria"/>
</dbReference>
<reference evidence="6 7" key="1">
    <citation type="journal article" date="2014" name="Genome Announc.">
        <title>Draft Genome Sequence of Advenella kashmirensis Strain W13003, a Polycyclic Aromatic Hydrocarbon-Degrading Bacterium.</title>
        <authorList>
            <person name="Wang X."/>
            <person name="Jin D."/>
            <person name="Zhou L."/>
            <person name="Wu L."/>
            <person name="An W."/>
            <person name="Zhao L."/>
        </authorList>
    </citation>
    <scope>NUCLEOTIDE SEQUENCE [LARGE SCALE GENOMIC DNA]</scope>
    <source>
        <strain evidence="6 7">W13003</strain>
    </source>
</reference>
<evidence type="ECO:0000256" key="1">
    <source>
        <dbReference type="ARBA" id="ARBA00004236"/>
    </source>
</evidence>
<gene>
    <name evidence="6" type="ORF">W822_05660</name>
</gene>
<dbReference type="InterPro" id="IPR029044">
    <property type="entry name" value="Nucleotide-diphossugar_trans"/>
</dbReference>
<dbReference type="GO" id="GO:0016757">
    <property type="term" value="F:glycosyltransferase activity"/>
    <property type="evidence" value="ECO:0007669"/>
    <property type="project" value="UniProtKB-KW"/>
</dbReference>
<dbReference type="RefSeq" id="WP_024007512.1">
    <property type="nucleotide sequence ID" value="NZ_KI650985.1"/>
</dbReference>